<dbReference type="SUPFAM" id="SSF56601">
    <property type="entry name" value="beta-lactamase/transpeptidase-like"/>
    <property type="match status" value="1"/>
</dbReference>
<dbReference type="InterPro" id="IPR001466">
    <property type="entry name" value="Beta-lactam-related"/>
</dbReference>
<dbReference type="Gene3D" id="3.40.710.10">
    <property type="entry name" value="DD-peptidase/beta-lactamase superfamily"/>
    <property type="match status" value="1"/>
</dbReference>
<organism evidence="2 3">
    <name type="scientific">Kibdelosporangium aridum</name>
    <dbReference type="NCBI Taxonomy" id="2030"/>
    <lineage>
        <taxon>Bacteria</taxon>
        <taxon>Bacillati</taxon>
        <taxon>Actinomycetota</taxon>
        <taxon>Actinomycetes</taxon>
        <taxon>Pseudonocardiales</taxon>
        <taxon>Pseudonocardiaceae</taxon>
        <taxon>Kibdelosporangium</taxon>
    </lineage>
</organism>
<evidence type="ECO:0000259" key="1">
    <source>
        <dbReference type="Pfam" id="PF00144"/>
    </source>
</evidence>
<reference evidence="2 3" key="1">
    <citation type="submission" date="2017-04" db="EMBL/GenBank/DDBJ databases">
        <authorList>
            <person name="Afonso C.L."/>
            <person name="Miller P.J."/>
            <person name="Scott M.A."/>
            <person name="Spackman E."/>
            <person name="Goraichik I."/>
            <person name="Dimitrov K.M."/>
            <person name="Suarez D.L."/>
            <person name="Swayne D.E."/>
        </authorList>
    </citation>
    <scope>NUCLEOTIDE SEQUENCE [LARGE SCALE GENOMIC DNA]</scope>
    <source>
        <strain evidence="2 3">DSM 43828</strain>
    </source>
</reference>
<feature type="domain" description="Beta-lactamase-related" evidence="1">
    <location>
        <begin position="49"/>
        <end position="120"/>
    </location>
</feature>
<dbReference type="EMBL" id="FWXV01000012">
    <property type="protein sequence ID" value="SMD26022.1"/>
    <property type="molecule type" value="Genomic_DNA"/>
</dbReference>
<sequence>MITDRDRKLATPRQATDKRLRARRCRDDIDVFRAAAILEDGRAADGTRVLAPGTPARMHDREVDLPELGFMGTSWGLGFERFDNPAGTIIGHDGTTIGQGAFLRMMPEAGLAVALMTNGGNIVSLYRDVVGHILGELTDVDLPALPVPPAQPRRIDAGRYVGTYSTQVFDLTVSQDNDQRIWIEQTPKGIFEEMGGQVERTEFVHYRDDVLIPLDADRGMQLRRNAGQPVAG</sequence>
<dbReference type="Proteomes" id="UP000192674">
    <property type="component" value="Unassembled WGS sequence"/>
</dbReference>
<dbReference type="InterPro" id="IPR012338">
    <property type="entry name" value="Beta-lactam/transpept-like"/>
</dbReference>
<dbReference type="AlphaFoldDB" id="A0A1W2FWA9"/>
<dbReference type="Pfam" id="PF00144">
    <property type="entry name" value="Beta-lactamase"/>
    <property type="match status" value="1"/>
</dbReference>
<accession>A0A1W2FWA9</accession>
<proteinExistence type="predicted"/>
<gene>
    <name evidence="2" type="ORF">SAMN05661093_09600</name>
</gene>
<protein>
    <submittedName>
        <fullName evidence="2">Beta-lactamase</fullName>
    </submittedName>
</protein>
<keyword evidence="3" id="KW-1185">Reference proteome</keyword>
<evidence type="ECO:0000313" key="3">
    <source>
        <dbReference type="Proteomes" id="UP000192674"/>
    </source>
</evidence>
<evidence type="ECO:0000313" key="2">
    <source>
        <dbReference type="EMBL" id="SMD26022.1"/>
    </source>
</evidence>
<name>A0A1W2FWA9_KIBAR</name>